<organism evidence="1 2">
    <name type="scientific">Gimesia panareensis</name>
    <dbReference type="NCBI Taxonomy" id="2527978"/>
    <lineage>
        <taxon>Bacteria</taxon>
        <taxon>Pseudomonadati</taxon>
        <taxon>Planctomycetota</taxon>
        <taxon>Planctomycetia</taxon>
        <taxon>Planctomycetales</taxon>
        <taxon>Planctomycetaceae</taxon>
        <taxon>Gimesia</taxon>
    </lineage>
</organism>
<evidence type="ECO:0000313" key="2">
    <source>
        <dbReference type="Proteomes" id="UP000315647"/>
    </source>
</evidence>
<sequence>MSDQPENTIKTPAKVLASLRPGYLTVYFGYGQGLADGGIPHEVPIDDIPFDLRLPNSEFTLILDCNGQILSVERYLSD</sequence>
<reference evidence="1 2" key="1">
    <citation type="submission" date="2019-03" db="EMBL/GenBank/DDBJ databases">
        <title>Deep-cultivation of Planctomycetes and their phenomic and genomic characterization uncovers novel biology.</title>
        <authorList>
            <person name="Wiegand S."/>
            <person name="Jogler M."/>
            <person name="Boedeker C."/>
            <person name="Pinto D."/>
            <person name="Vollmers J."/>
            <person name="Rivas-Marin E."/>
            <person name="Kohn T."/>
            <person name="Peeters S.H."/>
            <person name="Heuer A."/>
            <person name="Rast P."/>
            <person name="Oberbeckmann S."/>
            <person name="Bunk B."/>
            <person name="Jeske O."/>
            <person name="Meyerdierks A."/>
            <person name="Storesund J.E."/>
            <person name="Kallscheuer N."/>
            <person name="Luecker S."/>
            <person name="Lage O.M."/>
            <person name="Pohl T."/>
            <person name="Merkel B.J."/>
            <person name="Hornburger P."/>
            <person name="Mueller R.-W."/>
            <person name="Bruemmer F."/>
            <person name="Labrenz M."/>
            <person name="Spormann A.M."/>
            <person name="Op den Camp H."/>
            <person name="Overmann J."/>
            <person name="Amann R."/>
            <person name="Jetten M.S.M."/>
            <person name="Mascher T."/>
            <person name="Medema M.H."/>
            <person name="Devos D.P."/>
            <person name="Kaster A.-K."/>
            <person name="Ovreas L."/>
            <person name="Rohde M."/>
            <person name="Galperin M.Y."/>
            <person name="Jogler C."/>
        </authorList>
    </citation>
    <scope>NUCLEOTIDE SEQUENCE [LARGE SCALE GENOMIC DNA]</scope>
    <source>
        <strain evidence="1 2">Enr10</strain>
    </source>
</reference>
<accession>A0A517PZK5</accession>
<evidence type="ECO:0000313" key="1">
    <source>
        <dbReference type="EMBL" id="QDT24787.1"/>
    </source>
</evidence>
<keyword evidence="2" id="KW-1185">Reference proteome</keyword>
<dbReference type="AlphaFoldDB" id="A0A517PZK5"/>
<gene>
    <name evidence="1" type="ORF">Enr10x_00790</name>
</gene>
<dbReference type="EMBL" id="CP037421">
    <property type="protein sequence ID" value="QDT24787.1"/>
    <property type="molecule type" value="Genomic_DNA"/>
</dbReference>
<name>A0A517PZK5_9PLAN</name>
<dbReference type="Proteomes" id="UP000315647">
    <property type="component" value="Chromosome"/>
</dbReference>
<proteinExistence type="predicted"/>
<protein>
    <submittedName>
        <fullName evidence="1">Uncharacterized protein</fullName>
    </submittedName>
</protein>